<dbReference type="Proteomes" id="UP000215896">
    <property type="component" value="Unassembled WGS sequence"/>
</dbReference>
<keyword evidence="1" id="KW-0472">Membrane</keyword>
<sequence length="61" mass="6232">MKQLELTALGIAVGLAAVWLVLWGVGIVPSPSKLIEFVQSQLTGETAKKTLRALAGGGADG</sequence>
<dbReference type="EMBL" id="NMVO01000018">
    <property type="protein sequence ID" value="OYO08780.1"/>
    <property type="molecule type" value="Genomic_DNA"/>
</dbReference>
<accession>A0A255FYM1</accession>
<proteinExistence type="predicted"/>
<organism evidence="2 3">
    <name type="scientific">Enemella evansiae</name>
    <dbReference type="NCBI Taxonomy" id="2016499"/>
    <lineage>
        <taxon>Bacteria</taxon>
        <taxon>Bacillati</taxon>
        <taxon>Actinomycetota</taxon>
        <taxon>Actinomycetes</taxon>
        <taxon>Propionibacteriales</taxon>
        <taxon>Propionibacteriaceae</taxon>
        <taxon>Enemella</taxon>
    </lineage>
</organism>
<keyword evidence="1" id="KW-0812">Transmembrane</keyword>
<keyword evidence="3" id="KW-1185">Reference proteome</keyword>
<feature type="transmembrane region" description="Helical" evidence="1">
    <location>
        <begin position="6"/>
        <end position="28"/>
    </location>
</feature>
<reference evidence="2 3" key="1">
    <citation type="submission" date="2017-07" db="EMBL/GenBank/DDBJ databases">
        <title>Draft whole genome sequences of clinical Proprionibacteriaceae strains.</title>
        <authorList>
            <person name="Bernier A.-M."/>
            <person name="Bernard K."/>
            <person name="Domingo M.-C."/>
        </authorList>
    </citation>
    <scope>NUCLEOTIDE SEQUENCE [LARGE SCALE GENOMIC DNA]</scope>
    <source>
        <strain evidence="2 3">NML 030167</strain>
    </source>
</reference>
<evidence type="ECO:0000256" key="1">
    <source>
        <dbReference type="SAM" id="Phobius"/>
    </source>
</evidence>
<evidence type="ECO:0000313" key="3">
    <source>
        <dbReference type="Proteomes" id="UP000215896"/>
    </source>
</evidence>
<dbReference type="AlphaFoldDB" id="A0A255FYM1"/>
<comment type="caution">
    <text evidence="2">The sequence shown here is derived from an EMBL/GenBank/DDBJ whole genome shotgun (WGS) entry which is preliminary data.</text>
</comment>
<protein>
    <submittedName>
        <fullName evidence="2">Uncharacterized protein</fullName>
    </submittedName>
</protein>
<name>A0A255FYM1_9ACTN</name>
<evidence type="ECO:0000313" key="2">
    <source>
        <dbReference type="EMBL" id="OYO08780.1"/>
    </source>
</evidence>
<gene>
    <name evidence="2" type="ORF">CGZ94_19960</name>
</gene>
<keyword evidence="1" id="KW-1133">Transmembrane helix</keyword>